<dbReference type="InterPro" id="IPR029510">
    <property type="entry name" value="Ald_DH_CS_GLU"/>
</dbReference>
<reference evidence="2" key="1">
    <citation type="submission" date="2018-05" db="EMBL/GenBank/DDBJ databases">
        <authorList>
            <person name="Lanie J.A."/>
            <person name="Ng W.-L."/>
            <person name="Kazmierczak K.M."/>
            <person name="Andrzejewski T.M."/>
            <person name="Davidsen T.M."/>
            <person name="Wayne K.J."/>
            <person name="Tettelin H."/>
            <person name="Glass J.I."/>
            <person name="Rusch D."/>
            <person name="Podicherti R."/>
            <person name="Tsui H.-C.T."/>
            <person name="Winkler M.E."/>
        </authorList>
    </citation>
    <scope>NUCLEOTIDE SEQUENCE</scope>
</reference>
<sequence>PATDEIFMEIPTHSWKDSKTCLKLAGQAQKKWKTTSIASRIELVRGAMEYFKVNKEAIAQDITLQMGKPIQQSRNEVKGMIWRAEVCCGFANDALKDIPLQDNSALYRFIRREPLGVVLDIAAWNYPLLIAINVVVPSVLSGNAVIIKHSSLTPLCAIAFEKAFKHADAPHGLVTALIIDHVVTEQVIQSGLIHHVVFTGSVDGGRQIQAPLSGQLIDVGLELGGKDPMIILDDADI</sequence>
<dbReference type="InterPro" id="IPR015590">
    <property type="entry name" value="Aldehyde_DH_dom"/>
</dbReference>
<dbReference type="PANTHER" id="PTHR43217:SF1">
    <property type="entry name" value="SUCCINATE SEMIALDEHYDE DEHYDROGENASE [NAD(P)+] SAD"/>
    <property type="match status" value="1"/>
</dbReference>
<accession>A0A383D1P9</accession>
<name>A0A383D1P9_9ZZZZ</name>
<feature type="non-terminal residue" evidence="2">
    <location>
        <position position="237"/>
    </location>
</feature>
<dbReference type="InterPro" id="IPR047110">
    <property type="entry name" value="GABD/Sad-like"/>
</dbReference>
<dbReference type="InterPro" id="IPR016161">
    <property type="entry name" value="Ald_DH/histidinol_DH"/>
</dbReference>
<dbReference type="PANTHER" id="PTHR43217">
    <property type="entry name" value="SUCCINATE SEMIALDEHYDE DEHYDROGENASE [NAD(P)+] SAD"/>
    <property type="match status" value="1"/>
</dbReference>
<gene>
    <name evidence="2" type="ORF">METZ01_LOCUS491331</name>
</gene>
<dbReference type="InterPro" id="IPR016162">
    <property type="entry name" value="Ald_DH_N"/>
</dbReference>
<dbReference type="SUPFAM" id="SSF53720">
    <property type="entry name" value="ALDH-like"/>
    <property type="match status" value="1"/>
</dbReference>
<evidence type="ECO:0000313" key="2">
    <source>
        <dbReference type="EMBL" id="SVE38477.1"/>
    </source>
</evidence>
<organism evidence="2">
    <name type="scientific">marine metagenome</name>
    <dbReference type="NCBI Taxonomy" id="408172"/>
    <lineage>
        <taxon>unclassified sequences</taxon>
        <taxon>metagenomes</taxon>
        <taxon>ecological metagenomes</taxon>
    </lineage>
</organism>
<dbReference type="PROSITE" id="PS00687">
    <property type="entry name" value="ALDEHYDE_DEHYDR_GLU"/>
    <property type="match status" value="1"/>
</dbReference>
<dbReference type="Gene3D" id="3.40.605.10">
    <property type="entry name" value="Aldehyde Dehydrogenase, Chain A, domain 1"/>
    <property type="match status" value="1"/>
</dbReference>
<feature type="non-terminal residue" evidence="2">
    <location>
        <position position="1"/>
    </location>
</feature>
<protein>
    <recommendedName>
        <fullName evidence="1">Aldehyde dehydrogenase domain-containing protein</fullName>
    </recommendedName>
</protein>
<dbReference type="EMBL" id="UINC01213614">
    <property type="protein sequence ID" value="SVE38477.1"/>
    <property type="molecule type" value="Genomic_DNA"/>
</dbReference>
<dbReference type="GO" id="GO:0004777">
    <property type="term" value="F:succinate-semialdehyde dehydrogenase (NAD+) activity"/>
    <property type="evidence" value="ECO:0007669"/>
    <property type="project" value="TreeGrafter"/>
</dbReference>
<dbReference type="AlphaFoldDB" id="A0A383D1P9"/>
<proteinExistence type="predicted"/>
<feature type="domain" description="Aldehyde dehydrogenase" evidence="1">
    <location>
        <begin position="1"/>
        <end position="237"/>
    </location>
</feature>
<dbReference type="Pfam" id="PF00171">
    <property type="entry name" value="Aldedh"/>
    <property type="match status" value="1"/>
</dbReference>
<evidence type="ECO:0000259" key="1">
    <source>
        <dbReference type="Pfam" id="PF00171"/>
    </source>
</evidence>